<feature type="transmembrane region" description="Helical" evidence="2">
    <location>
        <begin position="142"/>
        <end position="163"/>
    </location>
</feature>
<feature type="region of interest" description="Disordered" evidence="1">
    <location>
        <begin position="1"/>
        <end position="29"/>
    </location>
</feature>
<keyword evidence="2" id="KW-0472">Membrane</keyword>
<keyword evidence="4" id="KW-1185">Reference proteome</keyword>
<name>A0ABU8RX25_9SPHN</name>
<evidence type="ECO:0000256" key="2">
    <source>
        <dbReference type="SAM" id="Phobius"/>
    </source>
</evidence>
<accession>A0ABU8RX25</accession>
<dbReference type="Proteomes" id="UP001361239">
    <property type="component" value="Unassembled WGS sequence"/>
</dbReference>
<feature type="transmembrane region" description="Helical" evidence="2">
    <location>
        <begin position="75"/>
        <end position="96"/>
    </location>
</feature>
<evidence type="ECO:0000313" key="3">
    <source>
        <dbReference type="EMBL" id="MEJ5977287.1"/>
    </source>
</evidence>
<dbReference type="EMBL" id="JBBHJZ010000002">
    <property type="protein sequence ID" value="MEJ5977287.1"/>
    <property type="molecule type" value="Genomic_DNA"/>
</dbReference>
<feature type="transmembrane region" description="Helical" evidence="2">
    <location>
        <begin position="46"/>
        <end position="63"/>
    </location>
</feature>
<proteinExistence type="predicted"/>
<sequence>MATQPDTGAPGAPAEVRPPAAQKGRQTGRQAVSDHEGFLRHAKFRWLKIAVVLCVLSLIGYFGADVKPRPNGGSWMGYTLGTIGAGLIVWLTLLGYRKRHMTRGAWSLKAWTSAHVYLGLSLIIVATLHTGFQFGWNVHTLAYVLMMLVILSGIFGISVYATLPQQLSSNRGELTQRQMLDALRAIDRQLHEAAQPLDRHYADLVLAALEQDPFAGGLFARLTSLYPGCATRAAINGFSRASLVETREPAIQRIESLLQRRQSQLDRMRRHMRIRGMLEVWLYVHVPITFALLAALTAHIISVFYYW</sequence>
<comment type="caution">
    <text evidence="3">The sequence shown here is derived from an EMBL/GenBank/DDBJ whole genome shotgun (WGS) entry which is preliminary data.</text>
</comment>
<keyword evidence="2" id="KW-1133">Transmembrane helix</keyword>
<feature type="transmembrane region" description="Helical" evidence="2">
    <location>
        <begin position="116"/>
        <end position="136"/>
    </location>
</feature>
<dbReference type="RefSeq" id="WP_339587228.1">
    <property type="nucleotide sequence ID" value="NZ_JBBHJZ010000002.1"/>
</dbReference>
<evidence type="ECO:0000313" key="4">
    <source>
        <dbReference type="Proteomes" id="UP001361239"/>
    </source>
</evidence>
<keyword evidence="2" id="KW-0812">Transmembrane</keyword>
<protein>
    <recommendedName>
        <fullName evidence="5">Ferric reductase like transmembrane component</fullName>
    </recommendedName>
</protein>
<evidence type="ECO:0000256" key="1">
    <source>
        <dbReference type="SAM" id="MobiDB-lite"/>
    </source>
</evidence>
<gene>
    <name evidence="3" type="ORF">WG901_11615</name>
</gene>
<feature type="transmembrane region" description="Helical" evidence="2">
    <location>
        <begin position="280"/>
        <end position="306"/>
    </location>
</feature>
<reference evidence="3 4" key="1">
    <citation type="submission" date="2024-03" db="EMBL/GenBank/DDBJ databases">
        <authorList>
            <person name="Jo J.-H."/>
        </authorList>
    </citation>
    <scope>NUCLEOTIDE SEQUENCE [LARGE SCALE GENOMIC DNA]</scope>
    <source>
        <strain evidence="3 4">PS1R-30</strain>
    </source>
</reference>
<evidence type="ECO:0008006" key="5">
    <source>
        <dbReference type="Google" id="ProtNLM"/>
    </source>
</evidence>
<organism evidence="3 4">
    <name type="scientific">Novosphingobium anseongense</name>
    <dbReference type="NCBI Taxonomy" id="3133436"/>
    <lineage>
        <taxon>Bacteria</taxon>
        <taxon>Pseudomonadati</taxon>
        <taxon>Pseudomonadota</taxon>
        <taxon>Alphaproteobacteria</taxon>
        <taxon>Sphingomonadales</taxon>
        <taxon>Sphingomonadaceae</taxon>
        <taxon>Novosphingobium</taxon>
    </lineage>
</organism>